<dbReference type="Pfam" id="PF13639">
    <property type="entry name" value="zf-RING_2"/>
    <property type="match status" value="1"/>
</dbReference>
<reference evidence="7" key="2">
    <citation type="submission" date="2025-08" db="UniProtKB">
        <authorList>
            <consortium name="Ensembl"/>
        </authorList>
    </citation>
    <scope>IDENTIFICATION</scope>
</reference>
<protein>
    <recommendedName>
        <fullName evidence="6">RING-type domain-containing protein</fullName>
    </recommendedName>
</protein>
<name>A0A670HML8_PODMU</name>
<evidence type="ECO:0000313" key="8">
    <source>
        <dbReference type="Proteomes" id="UP000472272"/>
    </source>
</evidence>
<feature type="domain" description="RING-type" evidence="6">
    <location>
        <begin position="131"/>
        <end position="176"/>
    </location>
</feature>
<evidence type="ECO:0000256" key="3">
    <source>
        <dbReference type="ARBA" id="ARBA00022833"/>
    </source>
</evidence>
<evidence type="ECO:0000256" key="5">
    <source>
        <dbReference type="SAM" id="MobiDB-lite"/>
    </source>
</evidence>
<evidence type="ECO:0000313" key="7">
    <source>
        <dbReference type="Ensembl" id="ENSPMRP00000001119.1"/>
    </source>
</evidence>
<dbReference type="OMA" id="QDHANIC"/>
<keyword evidence="8" id="KW-1185">Reference proteome</keyword>
<evidence type="ECO:0000256" key="2">
    <source>
        <dbReference type="ARBA" id="ARBA00022771"/>
    </source>
</evidence>
<feature type="region of interest" description="Disordered" evidence="5">
    <location>
        <begin position="70"/>
        <end position="104"/>
    </location>
</feature>
<dbReference type="GeneTree" id="ENSGT00390000010318"/>
<keyword evidence="3" id="KW-0862">Zinc</keyword>
<dbReference type="GO" id="GO:0008270">
    <property type="term" value="F:zinc ion binding"/>
    <property type="evidence" value="ECO:0007669"/>
    <property type="project" value="UniProtKB-KW"/>
</dbReference>
<keyword evidence="2 4" id="KW-0863">Zinc-finger</keyword>
<keyword evidence="1" id="KW-0479">Metal-binding</keyword>
<dbReference type="AlphaFoldDB" id="A0A670HML8"/>
<reference evidence="7" key="3">
    <citation type="submission" date="2025-09" db="UniProtKB">
        <authorList>
            <consortium name="Ensembl"/>
        </authorList>
    </citation>
    <scope>IDENTIFICATION</scope>
</reference>
<evidence type="ECO:0000259" key="6">
    <source>
        <dbReference type="PROSITE" id="PS50089"/>
    </source>
</evidence>
<evidence type="ECO:0000256" key="1">
    <source>
        <dbReference type="ARBA" id="ARBA00022723"/>
    </source>
</evidence>
<dbReference type="PANTHER" id="PTHR23041">
    <property type="entry name" value="RING FINGER DOMAIN-CONTAINING"/>
    <property type="match status" value="1"/>
</dbReference>
<dbReference type="PROSITE" id="PS50089">
    <property type="entry name" value="ZF_RING_2"/>
    <property type="match status" value="1"/>
</dbReference>
<dbReference type="InterPro" id="IPR017907">
    <property type="entry name" value="Znf_RING_CS"/>
</dbReference>
<dbReference type="PANTHER" id="PTHR23041:SF78">
    <property type="entry name" value="E3 UBIQUITIN-PROTEIN LIGASE RNF4"/>
    <property type="match status" value="1"/>
</dbReference>
<dbReference type="GO" id="GO:0016605">
    <property type="term" value="C:PML body"/>
    <property type="evidence" value="ECO:0007669"/>
    <property type="project" value="TreeGrafter"/>
</dbReference>
<evidence type="ECO:0000256" key="4">
    <source>
        <dbReference type="PROSITE-ProRule" id="PRU00175"/>
    </source>
</evidence>
<dbReference type="Gene3D" id="3.30.40.10">
    <property type="entry name" value="Zinc/RING finger domain, C3HC4 (zinc finger)"/>
    <property type="match status" value="1"/>
</dbReference>
<dbReference type="SUPFAM" id="SSF57850">
    <property type="entry name" value="RING/U-box"/>
    <property type="match status" value="1"/>
</dbReference>
<dbReference type="InterPro" id="IPR013083">
    <property type="entry name" value="Znf_RING/FYVE/PHD"/>
</dbReference>
<sequence length="189" mass="20826">KETTPKKVTVLQSVTSCIKLKIAAVAAQVKPLRLDDRSVDEEVVDLTCETSEPIVVDLTHNDSVVVVGESGQQPNREFRRQPLSDSLILSSDDDDDDSGHTESDALATRELPREVGRKEFASSRSSGTVYCPICIESYAEIVQSGRLIVSTKCGHIFCSLCLSNALGHANFCPTCRRELTQKEYHPIYI</sequence>
<organism evidence="7 8">
    <name type="scientific">Podarcis muralis</name>
    <name type="common">Wall lizard</name>
    <name type="synonym">Lacerta muralis</name>
    <dbReference type="NCBI Taxonomy" id="64176"/>
    <lineage>
        <taxon>Eukaryota</taxon>
        <taxon>Metazoa</taxon>
        <taxon>Chordata</taxon>
        <taxon>Craniata</taxon>
        <taxon>Vertebrata</taxon>
        <taxon>Euteleostomi</taxon>
        <taxon>Lepidosauria</taxon>
        <taxon>Squamata</taxon>
        <taxon>Bifurcata</taxon>
        <taxon>Unidentata</taxon>
        <taxon>Episquamata</taxon>
        <taxon>Laterata</taxon>
        <taxon>Lacertibaenia</taxon>
        <taxon>Lacertidae</taxon>
        <taxon>Podarcis</taxon>
    </lineage>
</organism>
<reference evidence="7 8" key="1">
    <citation type="journal article" date="2019" name="Proc. Natl. Acad. Sci. U.S.A.">
        <title>Regulatory changes in pterin and carotenoid genes underlie balanced color polymorphisms in the wall lizard.</title>
        <authorList>
            <person name="Andrade P."/>
            <person name="Pinho C."/>
            <person name="Perez I de Lanuza G."/>
            <person name="Afonso S."/>
            <person name="Brejcha J."/>
            <person name="Rubin C.J."/>
            <person name="Wallerman O."/>
            <person name="Pereira P."/>
            <person name="Sabatino S.J."/>
            <person name="Bellati A."/>
            <person name="Pellitteri-Rosa D."/>
            <person name="Bosakova Z."/>
            <person name="Bunikis I."/>
            <person name="Carretero M.A."/>
            <person name="Feiner N."/>
            <person name="Marsik P."/>
            <person name="Pauperio F."/>
            <person name="Salvi D."/>
            <person name="Soler L."/>
            <person name="While G.M."/>
            <person name="Uller T."/>
            <person name="Font E."/>
            <person name="Andersson L."/>
            <person name="Carneiro M."/>
        </authorList>
    </citation>
    <scope>NUCLEOTIDE SEQUENCE</scope>
</reference>
<dbReference type="SMART" id="SM00184">
    <property type="entry name" value="RING"/>
    <property type="match status" value="1"/>
</dbReference>
<dbReference type="GO" id="GO:0045944">
    <property type="term" value="P:positive regulation of transcription by RNA polymerase II"/>
    <property type="evidence" value="ECO:0007669"/>
    <property type="project" value="TreeGrafter"/>
</dbReference>
<dbReference type="Ensembl" id="ENSPMRT00000001183.1">
    <property type="protein sequence ID" value="ENSPMRP00000001119.1"/>
    <property type="gene ID" value="ENSPMRG00000000825.1"/>
</dbReference>
<dbReference type="PROSITE" id="PS00518">
    <property type="entry name" value="ZF_RING_1"/>
    <property type="match status" value="1"/>
</dbReference>
<accession>A0A670HML8</accession>
<dbReference type="InterPro" id="IPR047134">
    <property type="entry name" value="RNF4"/>
</dbReference>
<dbReference type="InterPro" id="IPR001841">
    <property type="entry name" value="Znf_RING"/>
</dbReference>
<dbReference type="Proteomes" id="UP000472272">
    <property type="component" value="Chromosome 1"/>
</dbReference>
<proteinExistence type="predicted"/>